<keyword evidence="5" id="KW-0393">Immunoglobulin domain</keyword>
<evidence type="ECO:0000259" key="8">
    <source>
        <dbReference type="PROSITE" id="PS50835"/>
    </source>
</evidence>
<evidence type="ECO:0000256" key="7">
    <source>
        <dbReference type="SAM" id="SignalP"/>
    </source>
</evidence>
<feature type="domain" description="Ig-like" evidence="8">
    <location>
        <begin position="65"/>
        <end position="131"/>
    </location>
</feature>
<dbReference type="PANTHER" id="PTHR11640:SF164">
    <property type="entry name" value="MAM DOMAIN-CONTAINING GLYCOSYLPHOSPHATIDYLINOSITOL ANCHOR PROTEIN 1"/>
    <property type="match status" value="1"/>
</dbReference>
<dbReference type="SMART" id="SM00409">
    <property type="entry name" value="IG"/>
    <property type="match status" value="2"/>
</dbReference>
<dbReference type="CDD" id="cd00096">
    <property type="entry name" value="Ig"/>
    <property type="match status" value="1"/>
</dbReference>
<evidence type="ECO:0000256" key="3">
    <source>
        <dbReference type="ARBA" id="ARBA00023157"/>
    </source>
</evidence>
<evidence type="ECO:0000256" key="2">
    <source>
        <dbReference type="ARBA" id="ARBA00023136"/>
    </source>
</evidence>
<evidence type="ECO:0000256" key="4">
    <source>
        <dbReference type="ARBA" id="ARBA00023180"/>
    </source>
</evidence>
<protein>
    <submittedName>
        <fullName evidence="10">Ig-like domain-containing protein</fullName>
    </submittedName>
</protein>
<dbReference type="PANTHER" id="PTHR11640">
    <property type="entry name" value="NEPHRIN"/>
    <property type="match status" value="1"/>
</dbReference>
<keyword evidence="9" id="KW-1185">Reference proteome</keyword>
<keyword evidence="6" id="KW-0812">Transmembrane</keyword>
<dbReference type="PROSITE" id="PS50835">
    <property type="entry name" value="IG_LIKE"/>
    <property type="match status" value="2"/>
</dbReference>
<feature type="signal peptide" evidence="7">
    <location>
        <begin position="1"/>
        <end position="33"/>
    </location>
</feature>
<dbReference type="WBParaSite" id="Hba_18356">
    <property type="protein sequence ID" value="Hba_18356"/>
    <property type="gene ID" value="Hba_18356"/>
</dbReference>
<dbReference type="Gene3D" id="2.60.40.10">
    <property type="entry name" value="Immunoglobulins"/>
    <property type="match status" value="2"/>
</dbReference>
<keyword evidence="7" id="KW-0732">Signal</keyword>
<dbReference type="SMART" id="SM00408">
    <property type="entry name" value="IGc2"/>
    <property type="match status" value="1"/>
</dbReference>
<dbReference type="GO" id="GO:0005886">
    <property type="term" value="C:plasma membrane"/>
    <property type="evidence" value="ECO:0007669"/>
    <property type="project" value="TreeGrafter"/>
</dbReference>
<keyword evidence="3" id="KW-1015">Disulfide bond</keyword>
<dbReference type="AlphaFoldDB" id="A0A1I7XLE7"/>
<feature type="transmembrane region" description="Helical" evidence="6">
    <location>
        <begin position="255"/>
        <end position="276"/>
    </location>
</feature>
<dbReference type="InterPro" id="IPR013098">
    <property type="entry name" value="Ig_I-set"/>
</dbReference>
<organism evidence="9 10">
    <name type="scientific">Heterorhabditis bacteriophora</name>
    <name type="common">Entomopathogenic nematode worm</name>
    <dbReference type="NCBI Taxonomy" id="37862"/>
    <lineage>
        <taxon>Eukaryota</taxon>
        <taxon>Metazoa</taxon>
        <taxon>Ecdysozoa</taxon>
        <taxon>Nematoda</taxon>
        <taxon>Chromadorea</taxon>
        <taxon>Rhabditida</taxon>
        <taxon>Rhabditina</taxon>
        <taxon>Rhabditomorpha</taxon>
        <taxon>Strongyloidea</taxon>
        <taxon>Heterorhabditidae</taxon>
        <taxon>Heterorhabditis</taxon>
    </lineage>
</organism>
<evidence type="ECO:0000256" key="1">
    <source>
        <dbReference type="ARBA" id="ARBA00004479"/>
    </source>
</evidence>
<name>A0A1I7XLE7_HETBA</name>
<dbReference type="InterPro" id="IPR003598">
    <property type="entry name" value="Ig_sub2"/>
</dbReference>
<dbReference type="GO" id="GO:0050839">
    <property type="term" value="F:cell adhesion molecule binding"/>
    <property type="evidence" value="ECO:0007669"/>
    <property type="project" value="TreeGrafter"/>
</dbReference>
<keyword evidence="6" id="KW-1133">Transmembrane helix</keyword>
<dbReference type="SUPFAM" id="SSF48726">
    <property type="entry name" value="Immunoglobulin"/>
    <property type="match status" value="2"/>
</dbReference>
<keyword evidence="2 6" id="KW-0472">Membrane</keyword>
<dbReference type="InterPro" id="IPR003599">
    <property type="entry name" value="Ig_sub"/>
</dbReference>
<dbReference type="InterPro" id="IPR036179">
    <property type="entry name" value="Ig-like_dom_sf"/>
</dbReference>
<dbReference type="InterPro" id="IPR013783">
    <property type="entry name" value="Ig-like_fold"/>
</dbReference>
<keyword evidence="4" id="KW-0325">Glycoprotein</keyword>
<accession>A0A1I7XLE7</accession>
<evidence type="ECO:0000313" key="10">
    <source>
        <dbReference type="WBParaSite" id="Hba_18356"/>
    </source>
</evidence>
<evidence type="ECO:0000256" key="5">
    <source>
        <dbReference type="ARBA" id="ARBA00023319"/>
    </source>
</evidence>
<dbReference type="Proteomes" id="UP000095283">
    <property type="component" value="Unplaced"/>
</dbReference>
<dbReference type="Pfam" id="PF07679">
    <property type="entry name" value="I-set"/>
    <property type="match status" value="1"/>
</dbReference>
<feature type="domain" description="Ig-like" evidence="8">
    <location>
        <begin position="157"/>
        <end position="244"/>
    </location>
</feature>
<sequence>MLEKSASSSRRHLFFQLILISVLLLSLLGASYAHTAARGNLEVVIRIEGLISTDTKTLRAATPDLWCQASRDGEIQTITWARFIRVKDRKVFEARLDPDNKRARLVFGDAAASDSGKYRCEIRMQDGELVSGNMFAYSRPIVHSDGSVSFSVSPSDPTLAIGSATSAIVGGSAHLTCPVLAYPTPNIVWYKNGIPLESSSKVTIHKTSVQIDNIEDEDSGQYRCVATNQFPMYLDGPEQEFEVKVDQELKVTGNYGWLLPLIVILITLLLLFLIIYSCQAYKRYKNNQYNVAERECV</sequence>
<dbReference type="InterPro" id="IPR007110">
    <property type="entry name" value="Ig-like_dom"/>
</dbReference>
<dbReference type="InterPro" id="IPR051275">
    <property type="entry name" value="Cell_adhesion_signaling"/>
</dbReference>
<evidence type="ECO:0000313" key="9">
    <source>
        <dbReference type="Proteomes" id="UP000095283"/>
    </source>
</evidence>
<feature type="chain" id="PRO_5009311284" evidence="7">
    <location>
        <begin position="34"/>
        <end position="297"/>
    </location>
</feature>
<reference evidence="10" key="1">
    <citation type="submission" date="2016-11" db="UniProtKB">
        <authorList>
            <consortium name="WormBaseParasite"/>
        </authorList>
    </citation>
    <scope>IDENTIFICATION</scope>
</reference>
<dbReference type="InterPro" id="IPR058814">
    <property type="entry name" value="ZIG1/7_N"/>
</dbReference>
<dbReference type="GO" id="GO:0098609">
    <property type="term" value="P:cell-cell adhesion"/>
    <property type="evidence" value="ECO:0007669"/>
    <property type="project" value="TreeGrafter"/>
</dbReference>
<comment type="subcellular location">
    <subcellularLocation>
        <location evidence="1">Membrane</location>
        <topology evidence="1">Single-pass type I membrane protein</topology>
    </subcellularLocation>
</comment>
<dbReference type="GO" id="GO:0005911">
    <property type="term" value="C:cell-cell junction"/>
    <property type="evidence" value="ECO:0007669"/>
    <property type="project" value="TreeGrafter"/>
</dbReference>
<proteinExistence type="predicted"/>
<evidence type="ECO:0000256" key="6">
    <source>
        <dbReference type="SAM" id="Phobius"/>
    </source>
</evidence>
<dbReference type="Pfam" id="PF26428">
    <property type="entry name" value="Zwei_Ig_N"/>
    <property type="match status" value="1"/>
</dbReference>